<keyword evidence="2" id="KW-1185">Reference proteome</keyword>
<gene>
    <name evidence="1" type="ORF">GIB67_022121</name>
</gene>
<dbReference type="EMBL" id="JACGCM010001903">
    <property type="protein sequence ID" value="KAF6147461.1"/>
    <property type="molecule type" value="Genomic_DNA"/>
</dbReference>
<dbReference type="AlphaFoldDB" id="A0A7J7LXT1"/>
<comment type="caution">
    <text evidence="1">The sequence shown here is derived from an EMBL/GenBank/DDBJ whole genome shotgun (WGS) entry which is preliminary data.</text>
</comment>
<evidence type="ECO:0000313" key="1">
    <source>
        <dbReference type="EMBL" id="KAF6147461.1"/>
    </source>
</evidence>
<protein>
    <submittedName>
        <fullName evidence="1">Uncharacterized protein</fullName>
    </submittedName>
</protein>
<reference evidence="1 2" key="1">
    <citation type="journal article" date="2020" name="IScience">
        <title>Genome Sequencing of the Endangered Kingdonia uniflora (Circaeasteraceae, Ranunculales) Reveals Potential Mechanisms of Evolutionary Specialization.</title>
        <authorList>
            <person name="Sun Y."/>
            <person name="Deng T."/>
            <person name="Zhang A."/>
            <person name="Moore M.J."/>
            <person name="Landis J.B."/>
            <person name="Lin N."/>
            <person name="Zhang H."/>
            <person name="Zhang X."/>
            <person name="Huang J."/>
            <person name="Zhang X."/>
            <person name="Sun H."/>
            <person name="Wang H."/>
        </authorList>
    </citation>
    <scope>NUCLEOTIDE SEQUENCE [LARGE SCALE GENOMIC DNA]</scope>
    <source>
        <strain evidence="1">TB1705</strain>
        <tissue evidence="1">Leaf</tissue>
    </source>
</reference>
<dbReference type="Proteomes" id="UP000541444">
    <property type="component" value="Unassembled WGS sequence"/>
</dbReference>
<name>A0A7J7LXT1_9MAGN</name>
<dbReference type="OrthoDB" id="10265393at2759"/>
<proteinExistence type="predicted"/>
<evidence type="ECO:0000313" key="2">
    <source>
        <dbReference type="Proteomes" id="UP000541444"/>
    </source>
</evidence>
<sequence length="152" mass="17210">MELDCHRKPRKKESLAREIRKTNSLISGDEFDPWTAWAYKPRTLTLLFIGACLLIWASGALDPENVSSADVVTSVKSYVRILVSRLGFNQPHRSWEEIGVKIAEKLGRRRGNCGCETYKNNPNEKGGRPHDGVCEYARDDAPYKLSRKESAD</sequence>
<organism evidence="1 2">
    <name type="scientific">Kingdonia uniflora</name>
    <dbReference type="NCBI Taxonomy" id="39325"/>
    <lineage>
        <taxon>Eukaryota</taxon>
        <taxon>Viridiplantae</taxon>
        <taxon>Streptophyta</taxon>
        <taxon>Embryophyta</taxon>
        <taxon>Tracheophyta</taxon>
        <taxon>Spermatophyta</taxon>
        <taxon>Magnoliopsida</taxon>
        <taxon>Ranunculales</taxon>
        <taxon>Circaeasteraceae</taxon>
        <taxon>Kingdonia</taxon>
    </lineage>
</organism>
<accession>A0A7J7LXT1</accession>